<keyword evidence="2" id="KW-1185">Reference proteome</keyword>
<evidence type="ECO:0000313" key="1">
    <source>
        <dbReference type="EMBL" id="VEU41455.1"/>
    </source>
</evidence>
<name>A0A448ZHE6_9STRA</name>
<dbReference type="Proteomes" id="UP000291116">
    <property type="component" value="Unassembled WGS sequence"/>
</dbReference>
<dbReference type="EMBL" id="CAACVS010000355">
    <property type="protein sequence ID" value="VEU41455.1"/>
    <property type="molecule type" value="Genomic_DNA"/>
</dbReference>
<dbReference type="AlphaFoldDB" id="A0A448ZHE6"/>
<proteinExistence type="predicted"/>
<evidence type="ECO:0000313" key="2">
    <source>
        <dbReference type="Proteomes" id="UP000291116"/>
    </source>
</evidence>
<gene>
    <name evidence="1" type="ORF">PSNMU_V1.4_AUG-EV-PASAV3_0083860</name>
</gene>
<organism evidence="1 2">
    <name type="scientific">Pseudo-nitzschia multistriata</name>
    <dbReference type="NCBI Taxonomy" id="183589"/>
    <lineage>
        <taxon>Eukaryota</taxon>
        <taxon>Sar</taxon>
        <taxon>Stramenopiles</taxon>
        <taxon>Ochrophyta</taxon>
        <taxon>Bacillariophyta</taxon>
        <taxon>Bacillariophyceae</taxon>
        <taxon>Bacillariophycidae</taxon>
        <taxon>Bacillariales</taxon>
        <taxon>Bacillariaceae</taxon>
        <taxon>Pseudo-nitzschia</taxon>
    </lineage>
</organism>
<protein>
    <submittedName>
        <fullName evidence="1">Uncharacterized protein</fullName>
    </submittedName>
</protein>
<accession>A0A448ZHE6</accession>
<sequence length="82" mass="8978">MVVVPSKHTQCVVGLEIDSFSNGHRCPPAEATANLTLGLGFGGLFRDYPNRKEKQTPSFYSTSNGCRIRVAILGKTSRSIFF</sequence>
<reference evidence="1 2" key="1">
    <citation type="submission" date="2019-01" db="EMBL/GenBank/DDBJ databases">
        <authorList>
            <person name="Ferrante I. M."/>
        </authorList>
    </citation>
    <scope>NUCLEOTIDE SEQUENCE [LARGE SCALE GENOMIC DNA]</scope>
    <source>
        <strain evidence="1 2">B856</strain>
    </source>
</reference>